<gene>
    <name evidence="1" type="ORF">G5I_09025</name>
</gene>
<organism evidence="2">
    <name type="scientific">Acromyrmex echinatior</name>
    <name type="common">Panamanian leafcutter ant</name>
    <name type="synonym">Acromyrmex octospinosus echinatior</name>
    <dbReference type="NCBI Taxonomy" id="103372"/>
    <lineage>
        <taxon>Eukaryota</taxon>
        <taxon>Metazoa</taxon>
        <taxon>Ecdysozoa</taxon>
        <taxon>Arthropoda</taxon>
        <taxon>Hexapoda</taxon>
        <taxon>Insecta</taxon>
        <taxon>Pterygota</taxon>
        <taxon>Neoptera</taxon>
        <taxon>Endopterygota</taxon>
        <taxon>Hymenoptera</taxon>
        <taxon>Apocrita</taxon>
        <taxon>Aculeata</taxon>
        <taxon>Formicoidea</taxon>
        <taxon>Formicidae</taxon>
        <taxon>Myrmicinae</taxon>
        <taxon>Acromyrmex</taxon>
    </lineage>
</organism>
<dbReference type="EMBL" id="GL888331">
    <property type="protein sequence ID" value="EGI62663.1"/>
    <property type="molecule type" value="Genomic_DNA"/>
</dbReference>
<dbReference type="STRING" id="103372.F4WT50"/>
<dbReference type="OrthoDB" id="10262005at2759"/>
<evidence type="ECO:0000313" key="1">
    <source>
        <dbReference type="EMBL" id="EGI62663.1"/>
    </source>
</evidence>
<dbReference type="Gene3D" id="3.80.10.10">
    <property type="entry name" value="Ribonuclease Inhibitor"/>
    <property type="match status" value="1"/>
</dbReference>
<evidence type="ECO:0000313" key="2">
    <source>
        <dbReference type="Proteomes" id="UP000007755"/>
    </source>
</evidence>
<name>F4WT50_ACREC</name>
<keyword evidence="2" id="KW-1185">Reference proteome</keyword>
<dbReference type="InterPro" id="IPR032675">
    <property type="entry name" value="LRR_dom_sf"/>
</dbReference>
<reference evidence="1" key="1">
    <citation type="submission" date="2011-02" db="EMBL/GenBank/DDBJ databases">
        <title>The genome of the leaf-cutting ant Acromyrmex echinatior suggests key adaptations to social evolution and fungus farming.</title>
        <authorList>
            <person name="Nygaard S."/>
            <person name="Zhang G."/>
        </authorList>
    </citation>
    <scope>NUCLEOTIDE SEQUENCE</scope>
</reference>
<sequence length="217" mass="24337">MVKLTTDIVERKCSQILTSKSLSKTIKKDELWKLTHLHMNDMFISSIMCLKVLNISENKMTSLRNLIGFQELHTLNAKNNLINNVDDLTATISTLISLKDLSLQGNPVTTSYRYKENLIANSVSLGSLNLPPAFKRSISRAIFQHPGPHLSITITPGSLSAGSQLHVFPSWKSASSIRSTKDNHITPRPFWNNVIKNKEIRLTRSHANNKVITLPLI</sequence>
<dbReference type="SUPFAM" id="SSF52058">
    <property type="entry name" value="L domain-like"/>
    <property type="match status" value="1"/>
</dbReference>
<proteinExistence type="predicted"/>
<accession>F4WT50</accession>
<dbReference type="AlphaFoldDB" id="F4WT50"/>
<protein>
    <submittedName>
        <fullName evidence="1">Uncharacterized protein</fullName>
    </submittedName>
</protein>
<dbReference type="InParanoid" id="F4WT50"/>
<dbReference type="Proteomes" id="UP000007755">
    <property type="component" value="Unassembled WGS sequence"/>
</dbReference>